<keyword evidence="1" id="KW-0472">Membrane</keyword>
<dbReference type="PANTHER" id="PTHR23021">
    <property type="entry name" value="SERPENTINE RECEPTOR, CLASS T"/>
    <property type="match status" value="1"/>
</dbReference>
<sequence length="305" mass="34721">MELKFPKKKILPQVGIELGPLACELRVIPLDNKKLSIMGKSYLALGIFGISYNLIDLAAILLLKEDSPLKNPFVIDTSYYSSSWFHFLISFSRLLVFGRYDKLSKLKSKTLPTNSLGHSQSHRLEIKLFVQCAISGGFYAGEGILFAVFTRFRHLPVWLTFLSHLLWLLNHVNNCLVFLILNAKLPYYELHLHELTQLRSQSSRALSLGNTQGQRLEFKLFVQCAISGGFYVGEGVMFAIFTRFPSLPSWLMFISHMLWVLDHVNNSLVYLILNAKLRGKIASLLGFKQKTSVISVTIQRQTTNY</sequence>
<protein>
    <submittedName>
        <fullName evidence="3">Gustatory receptor</fullName>
    </submittedName>
</protein>
<feature type="transmembrane region" description="Helical" evidence="1">
    <location>
        <begin position="220"/>
        <end position="244"/>
    </location>
</feature>
<proteinExistence type="predicted"/>
<keyword evidence="2" id="KW-1185">Reference proteome</keyword>
<accession>A0A915KF18</accession>
<feature type="transmembrane region" description="Helical" evidence="1">
    <location>
        <begin position="83"/>
        <end position="100"/>
    </location>
</feature>
<name>A0A915KF18_ROMCU</name>
<feature type="transmembrane region" description="Helical" evidence="1">
    <location>
        <begin position="161"/>
        <end position="181"/>
    </location>
</feature>
<feature type="transmembrane region" description="Helical" evidence="1">
    <location>
        <begin position="42"/>
        <end position="63"/>
    </location>
</feature>
<evidence type="ECO:0000313" key="3">
    <source>
        <dbReference type="WBParaSite" id="nRc.2.0.1.t36616-RA"/>
    </source>
</evidence>
<dbReference type="Pfam" id="PF10321">
    <property type="entry name" value="7TM_GPCR_Srt"/>
    <property type="match status" value="2"/>
</dbReference>
<keyword evidence="1" id="KW-0812">Transmembrane</keyword>
<dbReference type="InterPro" id="IPR019425">
    <property type="entry name" value="7TM_GPCR_serpentine_rcpt_Srt"/>
</dbReference>
<feature type="transmembrane region" description="Helical" evidence="1">
    <location>
        <begin position="250"/>
        <end position="273"/>
    </location>
</feature>
<reference evidence="3" key="1">
    <citation type="submission" date="2022-11" db="UniProtKB">
        <authorList>
            <consortium name="WormBaseParasite"/>
        </authorList>
    </citation>
    <scope>IDENTIFICATION</scope>
</reference>
<evidence type="ECO:0000256" key="1">
    <source>
        <dbReference type="SAM" id="Phobius"/>
    </source>
</evidence>
<dbReference type="WBParaSite" id="nRc.2.0.1.t36616-RA">
    <property type="protein sequence ID" value="nRc.2.0.1.t36616-RA"/>
    <property type="gene ID" value="nRc.2.0.1.g36616"/>
</dbReference>
<organism evidence="2 3">
    <name type="scientific">Romanomermis culicivorax</name>
    <name type="common">Nematode worm</name>
    <dbReference type="NCBI Taxonomy" id="13658"/>
    <lineage>
        <taxon>Eukaryota</taxon>
        <taxon>Metazoa</taxon>
        <taxon>Ecdysozoa</taxon>
        <taxon>Nematoda</taxon>
        <taxon>Enoplea</taxon>
        <taxon>Dorylaimia</taxon>
        <taxon>Mermithida</taxon>
        <taxon>Mermithoidea</taxon>
        <taxon>Mermithidae</taxon>
        <taxon>Romanomermis</taxon>
    </lineage>
</organism>
<dbReference type="PANTHER" id="PTHR23021:SF11">
    <property type="entry name" value="SERPENTINE RECEPTOR, CLASS T"/>
    <property type="match status" value="1"/>
</dbReference>
<keyword evidence="1" id="KW-1133">Transmembrane helix</keyword>
<dbReference type="AlphaFoldDB" id="A0A915KF18"/>
<feature type="transmembrane region" description="Helical" evidence="1">
    <location>
        <begin position="128"/>
        <end position="149"/>
    </location>
</feature>
<evidence type="ECO:0000313" key="2">
    <source>
        <dbReference type="Proteomes" id="UP000887565"/>
    </source>
</evidence>
<dbReference type="Proteomes" id="UP000887565">
    <property type="component" value="Unplaced"/>
</dbReference>